<dbReference type="CDD" id="cd00207">
    <property type="entry name" value="fer2"/>
    <property type="match status" value="1"/>
</dbReference>
<dbReference type="PANTHER" id="PTHR23426">
    <property type="entry name" value="FERREDOXIN/ADRENODOXIN"/>
    <property type="match status" value="1"/>
</dbReference>
<evidence type="ECO:0000256" key="6">
    <source>
        <dbReference type="ARBA" id="ARBA00034078"/>
    </source>
</evidence>
<keyword evidence="5" id="KW-0411">Iron-sulfur</keyword>
<dbReference type="GO" id="GO:0009055">
    <property type="term" value="F:electron transfer activity"/>
    <property type="evidence" value="ECO:0007669"/>
    <property type="project" value="TreeGrafter"/>
</dbReference>
<dbReference type="GO" id="GO:0051537">
    <property type="term" value="F:2 iron, 2 sulfur cluster binding"/>
    <property type="evidence" value="ECO:0007669"/>
    <property type="project" value="UniProtKB-KW"/>
</dbReference>
<feature type="chain" id="PRO_5003116979" description="PDZ domain-containing protein" evidence="7">
    <location>
        <begin position="25"/>
        <end position="260"/>
    </location>
</feature>
<dbReference type="InterPro" id="IPR012675">
    <property type="entry name" value="Beta-grasp_dom_sf"/>
</dbReference>
<dbReference type="InParanoid" id="D8LDD4"/>
<gene>
    <name evidence="9" type="ORF">Esi_0116_0077</name>
</gene>
<name>D8LDD4_ECTSI</name>
<keyword evidence="4" id="KW-0408">Iron</keyword>
<dbReference type="InterPro" id="IPR001055">
    <property type="entry name" value="Adrenodoxin-like"/>
</dbReference>
<organism evidence="9 10">
    <name type="scientific">Ectocarpus siliculosus</name>
    <name type="common">Brown alga</name>
    <name type="synonym">Conferva siliculosa</name>
    <dbReference type="NCBI Taxonomy" id="2880"/>
    <lineage>
        <taxon>Eukaryota</taxon>
        <taxon>Sar</taxon>
        <taxon>Stramenopiles</taxon>
        <taxon>Ochrophyta</taxon>
        <taxon>PX clade</taxon>
        <taxon>Phaeophyceae</taxon>
        <taxon>Ectocarpales</taxon>
        <taxon>Ectocarpaceae</taxon>
        <taxon>Ectocarpus</taxon>
    </lineage>
</organism>
<reference evidence="9 10" key="1">
    <citation type="journal article" date="2010" name="Nature">
        <title>The Ectocarpus genome and the independent evolution of multicellularity in brown algae.</title>
        <authorList>
            <person name="Cock J.M."/>
            <person name="Sterck L."/>
            <person name="Rouze P."/>
            <person name="Scornet D."/>
            <person name="Allen A.E."/>
            <person name="Amoutzias G."/>
            <person name="Anthouard V."/>
            <person name="Artiguenave F."/>
            <person name="Aury J.M."/>
            <person name="Badger J.H."/>
            <person name="Beszteri B."/>
            <person name="Billiau K."/>
            <person name="Bonnet E."/>
            <person name="Bothwell J.H."/>
            <person name="Bowler C."/>
            <person name="Boyen C."/>
            <person name="Brownlee C."/>
            <person name="Carrano C.J."/>
            <person name="Charrier B."/>
            <person name="Cho G.Y."/>
            <person name="Coelho S.M."/>
            <person name="Collen J."/>
            <person name="Corre E."/>
            <person name="Da Silva C."/>
            <person name="Delage L."/>
            <person name="Delaroque N."/>
            <person name="Dittami S.M."/>
            <person name="Doulbeau S."/>
            <person name="Elias M."/>
            <person name="Farnham G."/>
            <person name="Gachon C.M."/>
            <person name="Gschloessl B."/>
            <person name="Heesch S."/>
            <person name="Jabbari K."/>
            <person name="Jubin C."/>
            <person name="Kawai H."/>
            <person name="Kimura K."/>
            <person name="Kloareg B."/>
            <person name="Kupper F.C."/>
            <person name="Lang D."/>
            <person name="Le Bail A."/>
            <person name="Leblanc C."/>
            <person name="Lerouge P."/>
            <person name="Lohr M."/>
            <person name="Lopez P.J."/>
            <person name="Martens C."/>
            <person name="Maumus F."/>
            <person name="Michel G."/>
            <person name="Miranda-Saavedra D."/>
            <person name="Morales J."/>
            <person name="Moreau H."/>
            <person name="Motomura T."/>
            <person name="Nagasato C."/>
            <person name="Napoli C.A."/>
            <person name="Nelson D.R."/>
            <person name="Nyvall-Collen P."/>
            <person name="Peters A.F."/>
            <person name="Pommier C."/>
            <person name="Potin P."/>
            <person name="Poulain J."/>
            <person name="Quesneville H."/>
            <person name="Read B."/>
            <person name="Rensing S.A."/>
            <person name="Ritter A."/>
            <person name="Rousvoal S."/>
            <person name="Samanta M."/>
            <person name="Samson G."/>
            <person name="Schroeder D.C."/>
            <person name="Segurens B."/>
            <person name="Strittmatter M."/>
            <person name="Tonon T."/>
            <person name="Tregear J.W."/>
            <person name="Valentin K."/>
            <person name="von Dassow P."/>
            <person name="Yamagishi T."/>
            <person name="Van de Peer Y."/>
            <person name="Wincker P."/>
        </authorList>
    </citation>
    <scope>NUCLEOTIDE SEQUENCE [LARGE SCALE GENOMIC DNA]</scope>
    <source>
        <strain evidence="10">Ec32 / CCAP1310/4</strain>
    </source>
</reference>
<dbReference type="SMART" id="SM00228">
    <property type="entry name" value="PDZ"/>
    <property type="match status" value="1"/>
</dbReference>
<evidence type="ECO:0000256" key="5">
    <source>
        <dbReference type="ARBA" id="ARBA00023014"/>
    </source>
</evidence>
<dbReference type="PANTHER" id="PTHR23426:SF65">
    <property type="entry name" value="FERREDOXIN-2, MITOCHONDRIAL"/>
    <property type="match status" value="1"/>
</dbReference>
<protein>
    <recommendedName>
        <fullName evidence="8">PDZ domain-containing protein</fullName>
    </recommendedName>
</protein>
<dbReference type="SUPFAM" id="SSF54292">
    <property type="entry name" value="2Fe-2S ferredoxin-like"/>
    <property type="match status" value="1"/>
</dbReference>
<dbReference type="EMBL" id="FN649760">
    <property type="protein sequence ID" value="CBN80192.1"/>
    <property type="molecule type" value="Genomic_DNA"/>
</dbReference>
<dbReference type="Proteomes" id="UP000002630">
    <property type="component" value="Unassembled WGS sequence"/>
</dbReference>
<accession>D8LDD4</accession>
<dbReference type="GO" id="GO:0046872">
    <property type="term" value="F:metal ion binding"/>
    <property type="evidence" value="ECO:0007669"/>
    <property type="project" value="UniProtKB-KW"/>
</dbReference>
<feature type="signal peptide" evidence="7">
    <location>
        <begin position="1"/>
        <end position="24"/>
    </location>
</feature>
<dbReference type="InterPro" id="IPR001478">
    <property type="entry name" value="PDZ"/>
</dbReference>
<dbReference type="GO" id="GO:0140647">
    <property type="term" value="P:P450-containing electron transport chain"/>
    <property type="evidence" value="ECO:0007669"/>
    <property type="project" value="InterPro"/>
</dbReference>
<proteinExistence type="inferred from homology"/>
<dbReference type="OrthoDB" id="192404at2759"/>
<dbReference type="Gene3D" id="2.30.42.10">
    <property type="match status" value="1"/>
</dbReference>
<dbReference type="AlphaFoldDB" id="D8LDD4"/>
<sequence length="260" mass="26854">MAPALQQLFLFFLSGALLPHDAWSFSTGISSGRANPPAFSARSHGRAAMMMMAKEGDLVRVSLPKPLGIQLEEVVPGSPGVRVAGVVEGGTAKESGEIGADMILLEIGGKDVTSAMFDLVMDTLVAAPAGVPIDLVFRDPSAAAAAAAEAPEAPAPAVAMGVPCELTVGGVTLKAKTGDNLRKTLLAGKVEVYDMVGKMTNCNGGGQCGTCVVQVVEAEGWDPRSEWEAGKLKGRPESQRLSCQTVIQGDATIVTKPPKK</sequence>
<evidence type="ECO:0000259" key="8">
    <source>
        <dbReference type="PROSITE" id="PS50106"/>
    </source>
</evidence>
<dbReference type="Pfam" id="PF00111">
    <property type="entry name" value="Fer2"/>
    <property type="match status" value="1"/>
</dbReference>
<evidence type="ECO:0000313" key="10">
    <source>
        <dbReference type="Proteomes" id="UP000002630"/>
    </source>
</evidence>
<feature type="domain" description="PDZ" evidence="8">
    <location>
        <begin position="47"/>
        <end position="139"/>
    </location>
</feature>
<keyword evidence="2" id="KW-0001">2Fe-2S</keyword>
<dbReference type="InterPro" id="IPR036010">
    <property type="entry name" value="2Fe-2S_ferredoxin-like_sf"/>
</dbReference>
<evidence type="ECO:0000256" key="2">
    <source>
        <dbReference type="ARBA" id="ARBA00022714"/>
    </source>
</evidence>
<comment type="similarity">
    <text evidence="1">Belongs to the adrenodoxin/putidaredoxin family.</text>
</comment>
<dbReference type="PROSITE" id="PS50106">
    <property type="entry name" value="PDZ"/>
    <property type="match status" value="1"/>
</dbReference>
<evidence type="ECO:0000313" key="9">
    <source>
        <dbReference type="EMBL" id="CBN80192.1"/>
    </source>
</evidence>
<dbReference type="Pfam" id="PF00595">
    <property type="entry name" value="PDZ"/>
    <property type="match status" value="1"/>
</dbReference>
<evidence type="ECO:0000256" key="4">
    <source>
        <dbReference type="ARBA" id="ARBA00023004"/>
    </source>
</evidence>
<evidence type="ECO:0000256" key="7">
    <source>
        <dbReference type="SAM" id="SignalP"/>
    </source>
</evidence>
<evidence type="ECO:0000256" key="3">
    <source>
        <dbReference type="ARBA" id="ARBA00022723"/>
    </source>
</evidence>
<keyword evidence="10" id="KW-1185">Reference proteome</keyword>
<dbReference type="Gene3D" id="3.10.20.30">
    <property type="match status" value="1"/>
</dbReference>
<keyword evidence="3" id="KW-0479">Metal-binding</keyword>
<keyword evidence="7" id="KW-0732">Signal</keyword>
<dbReference type="GO" id="GO:0005739">
    <property type="term" value="C:mitochondrion"/>
    <property type="evidence" value="ECO:0007669"/>
    <property type="project" value="TreeGrafter"/>
</dbReference>
<evidence type="ECO:0000256" key="1">
    <source>
        <dbReference type="ARBA" id="ARBA00010914"/>
    </source>
</evidence>
<comment type="cofactor">
    <cofactor evidence="6">
        <name>[2Fe-2S] cluster</name>
        <dbReference type="ChEBI" id="CHEBI:190135"/>
    </cofactor>
</comment>
<dbReference type="eggNOG" id="ENOG502S5ZV">
    <property type="taxonomic scope" value="Eukaryota"/>
</dbReference>
<dbReference type="SUPFAM" id="SSF50156">
    <property type="entry name" value="PDZ domain-like"/>
    <property type="match status" value="1"/>
</dbReference>
<dbReference type="InterPro" id="IPR036034">
    <property type="entry name" value="PDZ_sf"/>
</dbReference>
<dbReference type="InterPro" id="IPR001041">
    <property type="entry name" value="2Fe-2S_ferredoxin-type"/>
</dbReference>